<dbReference type="PANTHER" id="PTHR43280">
    <property type="entry name" value="ARAC-FAMILY TRANSCRIPTIONAL REGULATOR"/>
    <property type="match status" value="1"/>
</dbReference>
<sequence>MNQFYLHQGHSSELTGFPHISEIAIRKNTSIQLDSLVSSIVNEIRIYYILDGKFDWSINERAYVLYPGDLAIILPGQKFGGTKGCMDIGTVCWLSIGVERVEQQRKIIFGTWSGLSETESLTIGNILQLNNTSVLVRMKDAFTIIQTIKDELSQQEIGYATRVNHLIDELLILVVRQSTHQMNLRRDFPQTFTKLEQTLRQNLAHQWTVEEMAALIGLGTTAFSEKVKNYTGFSPLNYLINIRISEATRLLKQQEMNMTEIALETGFYSSQHFSTTFKKLTGYTPVEFRKKK</sequence>
<dbReference type="InterPro" id="IPR018062">
    <property type="entry name" value="HTH_AraC-typ_CS"/>
</dbReference>
<evidence type="ECO:0000259" key="4">
    <source>
        <dbReference type="PROSITE" id="PS01124"/>
    </source>
</evidence>
<evidence type="ECO:0000256" key="2">
    <source>
        <dbReference type="ARBA" id="ARBA00023125"/>
    </source>
</evidence>
<dbReference type="RefSeq" id="WP_112749025.1">
    <property type="nucleotide sequence ID" value="NZ_QMFY01000014.1"/>
</dbReference>
<dbReference type="SUPFAM" id="SSF46689">
    <property type="entry name" value="Homeodomain-like"/>
    <property type="match status" value="2"/>
</dbReference>
<dbReference type="InterPro" id="IPR020449">
    <property type="entry name" value="Tscrpt_reg_AraC-type_HTH"/>
</dbReference>
<reference evidence="5 6" key="1">
    <citation type="submission" date="2018-06" db="EMBL/GenBank/DDBJ databases">
        <title>Chryseolinea flavus sp. nov., a member of the phylum Bacteroidetes isolated from soil.</title>
        <authorList>
            <person name="Li Y."/>
            <person name="Wang J."/>
        </authorList>
    </citation>
    <scope>NUCLEOTIDE SEQUENCE [LARGE SCALE GENOMIC DNA]</scope>
    <source>
        <strain evidence="5 6">SDU1-6</strain>
    </source>
</reference>
<dbReference type="OrthoDB" id="1157557at2"/>
<evidence type="ECO:0000256" key="3">
    <source>
        <dbReference type="ARBA" id="ARBA00023163"/>
    </source>
</evidence>
<dbReference type="InterPro" id="IPR018060">
    <property type="entry name" value="HTH_AraC"/>
</dbReference>
<organism evidence="5 6">
    <name type="scientific">Pseudochryseolinea flava</name>
    <dbReference type="NCBI Taxonomy" id="2059302"/>
    <lineage>
        <taxon>Bacteria</taxon>
        <taxon>Pseudomonadati</taxon>
        <taxon>Bacteroidota</taxon>
        <taxon>Cytophagia</taxon>
        <taxon>Cytophagales</taxon>
        <taxon>Fulvivirgaceae</taxon>
        <taxon>Pseudochryseolinea</taxon>
    </lineage>
</organism>
<proteinExistence type="predicted"/>
<dbReference type="GO" id="GO:0043565">
    <property type="term" value="F:sequence-specific DNA binding"/>
    <property type="evidence" value="ECO:0007669"/>
    <property type="project" value="InterPro"/>
</dbReference>
<feature type="domain" description="HTH araC/xylS-type" evidence="4">
    <location>
        <begin position="193"/>
        <end position="291"/>
    </location>
</feature>
<comment type="caution">
    <text evidence="5">The sequence shown here is derived from an EMBL/GenBank/DDBJ whole genome shotgun (WGS) entry which is preliminary data.</text>
</comment>
<dbReference type="PROSITE" id="PS00041">
    <property type="entry name" value="HTH_ARAC_FAMILY_1"/>
    <property type="match status" value="1"/>
</dbReference>
<dbReference type="SMART" id="SM00342">
    <property type="entry name" value="HTH_ARAC"/>
    <property type="match status" value="1"/>
</dbReference>
<dbReference type="Proteomes" id="UP000251889">
    <property type="component" value="Unassembled WGS sequence"/>
</dbReference>
<dbReference type="PROSITE" id="PS01124">
    <property type="entry name" value="HTH_ARAC_FAMILY_2"/>
    <property type="match status" value="1"/>
</dbReference>
<keyword evidence="2" id="KW-0238">DNA-binding</keyword>
<dbReference type="PRINTS" id="PR00032">
    <property type="entry name" value="HTHARAC"/>
</dbReference>
<dbReference type="InterPro" id="IPR009057">
    <property type="entry name" value="Homeodomain-like_sf"/>
</dbReference>
<dbReference type="AlphaFoldDB" id="A0A364XZ86"/>
<dbReference type="InterPro" id="IPR037923">
    <property type="entry name" value="HTH-like"/>
</dbReference>
<dbReference type="PANTHER" id="PTHR43280:SF2">
    <property type="entry name" value="HTH-TYPE TRANSCRIPTIONAL REGULATOR EXSA"/>
    <property type="match status" value="1"/>
</dbReference>
<dbReference type="Pfam" id="PF12833">
    <property type="entry name" value="HTH_18"/>
    <property type="match status" value="1"/>
</dbReference>
<accession>A0A364XZ86</accession>
<evidence type="ECO:0000313" key="5">
    <source>
        <dbReference type="EMBL" id="RAV98916.1"/>
    </source>
</evidence>
<dbReference type="EMBL" id="QMFY01000014">
    <property type="protein sequence ID" value="RAV98916.1"/>
    <property type="molecule type" value="Genomic_DNA"/>
</dbReference>
<keyword evidence="6" id="KW-1185">Reference proteome</keyword>
<dbReference type="Gene3D" id="1.10.10.60">
    <property type="entry name" value="Homeodomain-like"/>
    <property type="match status" value="1"/>
</dbReference>
<name>A0A364XZ86_9BACT</name>
<keyword evidence="1" id="KW-0805">Transcription regulation</keyword>
<protein>
    <submittedName>
        <fullName evidence="5">AraC family transcriptional regulator</fullName>
    </submittedName>
</protein>
<dbReference type="SUPFAM" id="SSF51215">
    <property type="entry name" value="Regulatory protein AraC"/>
    <property type="match status" value="1"/>
</dbReference>
<evidence type="ECO:0000313" key="6">
    <source>
        <dbReference type="Proteomes" id="UP000251889"/>
    </source>
</evidence>
<evidence type="ECO:0000256" key="1">
    <source>
        <dbReference type="ARBA" id="ARBA00023015"/>
    </source>
</evidence>
<dbReference type="GO" id="GO:0003700">
    <property type="term" value="F:DNA-binding transcription factor activity"/>
    <property type="evidence" value="ECO:0007669"/>
    <property type="project" value="InterPro"/>
</dbReference>
<gene>
    <name evidence="5" type="ORF">DQQ10_21700</name>
</gene>
<keyword evidence="3" id="KW-0804">Transcription</keyword>